<name>A0ABW2NGG4_9BACL</name>
<gene>
    <name evidence="2" type="ORF">ACFQQH_08130</name>
</gene>
<comment type="caution">
    <text evidence="2">The sequence shown here is derived from an EMBL/GenBank/DDBJ whole genome shotgun (WGS) entry which is preliminary data.</text>
</comment>
<protein>
    <submittedName>
        <fullName evidence="2">Uncharacterized protein</fullName>
    </submittedName>
</protein>
<reference evidence="3" key="1">
    <citation type="journal article" date="2019" name="Int. J. Syst. Evol. Microbiol.">
        <title>The Global Catalogue of Microorganisms (GCM) 10K type strain sequencing project: providing services to taxonomists for standard genome sequencing and annotation.</title>
        <authorList>
            <consortium name="The Broad Institute Genomics Platform"/>
            <consortium name="The Broad Institute Genome Sequencing Center for Infectious Disease"/>
            <person name="Wu L."/>
            <person name="Ma J."/>
        </authorList>
    </citation>
    <scope>NUCLEOTIDE SEQUENCE [LARGE SCALE GENOMIC DNA]</scope>
    <source>
        <strain evidence="3">JCM 4738</strain>
    </source>
</reference>
<accession>A0ABW2NGG4</accession>
<dbReference type="RefSeq" id="WP_376869531.1">
    <property type="nucleotide sequence ID" value="NZ_JBHTCT010000021.1"/>
</dbReference>
<dbReference type="Proteomes" id="UP001596483">
    <property type="component" value="Unassembled WGS sequence"/>
</dbReference>
<proteinExistence type="predicted"/>
<feature type="non-terminal residue" evidence="2">
    <location>
        <position position="1"/>
    </location>
</feature>
<feature type="transmembrane region" description="Helical" evidence="1">
    <location>
        <begin position="31"/>
        <end position="53"/>
    </location>
</feature>
<dbReference type="EMBL" id="JBHTCT010000021">
    <property type="protein sequence ID" value="MFC7365089.1"/>
    <property type="molecule type" value="Genomic_DNA"/>
</dbReference>
<evidence type="ECO:0000313" key="2">
    <source>
        <dbReference type="EMBL" id="MFC7365089.1"/>
    </source>
</evidence>
<evidence type="ECO:0000256" key="1">
    <source>
        <dbReference type="SAM" id="Phobius"/>
    </source>
</evidence>
<sequence length="86" mass="9684">VSSYFKAGISSDMSDIICSVPPTGRVPGTHFISVLLFSFQGSLIVVALISDLLNITYRVRLVNNFLFLSVRRVTWKRNVDNYTPLF</sequence>
<evidence type="ECO:0000313" key="3">
    <source>
        <dbReference type="Proteomes" id="UP001596483"/>
    </source>
</evidence>
<keyword evidence="3" id="KW-1185">Reference proteome</keyword>
<keyword evidence="1" id="KW-0812">Transmembrane</keyword>
<keyword evidence="1" id="KW-1133">Transmembrane helix</keyword>
<organism evidence="2 3">
    <name type="scientific">Bhargavaea changchunensis</name>
    <dbReference type="NCBI Taxonomy" id="2134037"/>
    <lineage>
        <taxon>Bacteria</taxon>
        <taxon>Bacillati</taxon>
        <taxon>Bacillota</taxon>
        <taxon>Bacilli</taxon>
        <taxon>Bacillales</taxon>
        <taxon>Caryophanaceae</taxon>
        <taxon>Bhargavaea</taxon>
    </lineage>
</organism>
<keyword evidence="1" id="KW-0472">Membrane</keyword>